<dbReference type="EMBL" id="CAJNBH010000023">
    <property type="protein sequence ID" value="CAE6824669.1"/>
    <property type="molecule type" value="Genomic_DNA"/>
</dbReference>
<evidence type="ECO:0000313" key="3">
    <source>
        <dbReference type="Proteomes" id="UP000673821"/>
    </source>
</evidence>
<keyword evidence="3" id="KW-1185">Reference proteome</keyword>
<accession>A0ABM8SPR1</accession>
<protein>
    <submittedName>
        <fullName evidence="2">Uncharacterized protein</fullName>
    </submittedName>
</protein>
<organism evidence="2 3">
    <name type="scientific">Paraburkholderia nemoris</name>
    <dbReference type="NCBI Taxonomy" id="2793076"/>
    <lineage>
        <taxon>Bacteria</taxon>
        <taxon>Pseudomonadati</taxon>
        <taxon>Pseudomonadota</taxon>
        <taxon>Betaproteobacteria</taxon>
        <taxon>Burkholderiales</taxon>
        <taxon>Burkholderiaceae</taxon>
        <taxon>Paraburkholderia</taxon>
    </lineage>
</organism>
<keyword evidence="1" id="KW-0812">Transmembrane</keyword>
<dbReference type="RefSeq" id="WP_236062778.1">
    <property type="nucleotide sequence ID" value="NZ_CAJNAW010000045.1"/>
</dbReference>
<evidence type="ECO:0000313" key="2">
    <source>
        <dbReference type="EMBL" id="CAE6824669.1"/>
    </source>
</evidence>
<keyword evidence="1" id="KW-1133">Transmembrane helix</keyword>
<proteinExistence type="predicted"/>
<feature type="transmembrane region" description="Helical" evidence="1">
    <location>
        <begin position="20"/>
        <end position="47"/>
    </location>
</feature>
<feature type="transmembrane region" description="Helical" evidence="1">
    <location>
        <begin position="87"/>
        <end position="106"/>
    </location>
</feature>
<sequence length="107" mass="12196">MKNAALQDRLKTSQLLNQVAKYMTIALSILSKFCFGWTLVYLIFSLLSALKVGRRHFQPVIFLEFQPHRARGPWEAARAKLMMRMGLCTIFIVPVGIASFIVSMFIS</sequence>
<reference evidence="2 3" key="1">
    <citation type="submission" date="2021-02" db="EMBL/GenBank/DDBJ databases">
        <authorList>
            <person name="Vanwijnsberghe S."/>
        </authorList>
    </citation>
    <scope>NUCLEOTIDE SEQUENCE [LARGE SCALE GENOMIC DNA]</scope>
    <source>
        <strain evidence="2 3">R-69776</strain>
    </source>
</reference>
<comment type="caution">
    <text evidence="2">The sequence shown here is derived from an EMBL/GenBank/DDBJ whole genome shotgun (WGS) entry which is preliminary data.</text>
</comment>
<keyword evidence="1" id="KW-0472">Membrane</keyword>
<name>A0ABM8SPR1_9BURK</name>
<evidence type="ECO:0000256" key="1">
    <source>
        <dbReference type="SAM" id="Phobius"/>
    </source>
</evidence>
<gene>
    <name evidence="2" type="ORF">R69776_06323</name>
</gene>
<dbReference type="Proteomes" id="UP000673821">
    <property type="component" value="Unassembled WGS sequence"/>
</dbReference>